<evidence type="ECO:0000256" key="1">
    <source>
        <dbReference type="SAM" id="MobiDB-lite"/>
    </source>
</evidence>
<organism evidence="2 3">
    <name type="scientific">Bythopirellula polymerisocia</name>
    <dbReference type="NCBI Taxonomy" id="2528003"/>
    <lineage>
        <taxon>Bacteria</taxon>
        <taxon>Pseudomonadati</taxon>
        <taxon>Planctomycetota</taxon>
        <taxon>Planctomycetia</taxon>
        <taxon>Pirellulales</taxon>
        <taxon>Lacipirellulaceae</taxon>
        <taxon>Bythopirellula</taxon>
    </lineage>
</organism>
<dbReference type="AlphaFoldDB" id="A0A5C6CDM9"/>
<dbReference type="EMBL" id="SJPS01000012">
    <property type="protein sequence ID" value="TWU20899.1"/>
    <property type="molecule type" value="Genomic_DNA"/>
</dbReference>
<sequence>MSRFSVFACFAACIIALQSDLRGWAQEDDATLEGPVSGSNPHFDPHTGAPLPPKLPPPEGAKAFPKPDVLWIDAKKKKVYVDGYVSLREGMLEMFACPVGTKEHESVVAVFSRAQTIHAALLAVGAKVGHPVSFRPKFRPAAGTEIDIEVRWQDDNGKWQTARAQDWVKDIKTGKPMSQPWVFAGSGFWKDEETGREYYQAEAGDLICVSNFSTATLDIPIESSQANDGLVFEANTNQIPPLATPVRLVLTPKLKN</sequence>
<feature type="compositionally biased region" description="Pro residues" evidence="1">
    <location>
        <begin position="50"/>
        <end position="59"/>
    </location>
</feature>
<name>A0A5C6CDM9_9BACT</name>
<reference evidence="2 3" key="1">
    <citation type="submission" date="2019-02" db="EMBL/GenBank/DDBJ databases">
        <title>Deep-cultivation of Planctomycetes and their phenomic and genomic characterization uncovers novel biology.</title>
        <authorList>
            <person name="Wiegand S."/>
            <person name="Jogler M."/>
            <person name="Boedeker C."/>
            <person name="Pinto D."/>
            <person name="Vollmers J."/>
            <person name="Rivas-Marin E."/>
            <person name="Kohn T."/>
            <person name="Peeters S.H."/>
            <person name="Heuer A."/>
            <person name="Rast P."/>
            <person name="Oberbeckmann S."/>
            <person name="Bunk B."/>
            <person name="Jeske O."/>
            <person name="Meyerdierks A."/>
            <person name="Storesund J.E."/>
            <person name="Kallscheuer N."/>
            <person name="Luecker S."/>
            <person name="Lage O.M."/>
            <person name="Pohl T."/>
            <person name="Merkel B.J."/>
            <person name="Hornburger P."/>
            <person name="Mueller R.-W."/>
            <person name="Bruemmer F."/>
            <person name="Labrenz M."/>
            <person name="Spormann A.M."/>
            <person name="Op Den Camp H."/>
            <person name="Overmann J."/>
            <person name="Amann R."/>
            <person name="Jetten M.S.M."/>
            <person name="Mascher T."/>
            <person name="Medema M.H."/>
            <person name="Devos D.P."/>
            <person name="Kaster A.-K."/>
            <person name="Ovreas L."/>
            <person name="Rohde M."/>
            <person name="Galperin M.Y."/>
            <person name="Jogler C."/>
        </authorList>
    </citation>
    <scope>NUCLEOTIDE SEQUENCE [LARGE SCALE GENOMIC DNA]</scope>
    <source>
        <strain evidence="2 3">Pla144</strain>
    </source>
</reference>
<comment type="caution">
    <text evidence="2">The sequence shown here is derived from an EMBL/GenBank/DDBJ whole genome shotgun (WGS) entry which is preliminary data.</text>
</comment>
<dbReference type="Proteomes" id="UP000318437">
    <property type="component" value="Unassembled WGS sequence"/>
</dbReference>
<feature type="region of interest" description="Disordered" evidence="1">
    <location>
        <begin position="30"/>
        <end position="59"/>
    </location>
</feature>
<evidence type="ECO:0000313" key="3">
    <source>
        <dbReference type="Proteomes" id="UP000318437"/>
    </source>
</evidence>
<dbReference type="InterPro" id="IPR047750">
    <property type="entry name" value="YdjY-like"/>
</dbReference>
<protein>
    <submittedName>
        <fullName evidence="2">Uncharacterized protein</fullName>
    </submittedName>
</protein>
<dbReference type="OrthoDB" id="247135at2"/>
<gene>
    <name evidence="2" type="ORF">Pla144_47990</name>
</gene>
<proteinExistence type="predicted"/>
<keyword evidence="3" id="KW-1185">Reference proteome</keyword>
<accession>A0A5C6CDM9</accession>
<evidence type="ECO:0000313" key="2">
    <source>
        <dbReference type="EMBL" id="TWU20899.1"/>
    </source>
</evidence>
<dbReference type="RefSeq" id="WP_146453018.1">
    <property type="nucleotide sequence ID" value="NZ_SJPS01000012.1"/>
</dbReference>
<dbReference type="NCBIfam" id="NF040466">
    <property type="entry name" value="ydjY_domain"/>
    <property type="match status" value="1"/>
</dbReference>